<dbReference type="InterPro" id="IPR050111">
    <property type="entry name" value="C-type_lectin/snaclec_domain"/>
</dbReference>
<dbReference type="InterPro" id="IPR033989">
    <property type="entry name" value="CD209-like_CTLD"/>
</dbReference>
<dbReference type="Gene3D" id="3.10.100.10">
    <property type="entry name" value="Mannose-Binding Protein A, subunit A"/>
    <property type="match status" value="1"/>
</dbReference>
<evidence type="ECO:0000313" key="5">
    <source>
        <dbReference type="Ensembl" id="ENSPNAP00000003157.2"/>
    </source>
</evidence>
<feature type="domain" description="C-type lectin" evidence="4">
    <location>
        <begin position="176"/>
        <end position="290"/>
    </location>
</feature>
<dbReference type="PROSITE" id="PS50041">
    <property type="entry name" value="C_TYPE_LECTIN_2"/>
    <property type="match status" value="1"/>
</dbReference>
<feature type="transmembrane region" description="Helical" evidence="3">
    <location>
        <begin position="84"/>
        <end position="105"/>
    </location>
</feature>
<accession>A0A3B4BU33</accession>
<keyword evidence="2" id="KW-1015">Disulfide bond</keyword>
<dbReference type="InterPro" id="IPR001304">
    <property type="entry name" value="C-type_lectin-like"/>
</dbReference>
<dbReference type="SUPFAM" id="SSF56436">
    <property type="entry name" value="C-type lectin-like"/>
    <property type="match status" value="1"/>
</dbReference>
<keyword evidence="3" id="KW-1133">Transmembrane helix</keyword>
<evidence type="ECO:0000256" key="2">
    <source>
        <dbReference type="ARBA" id="ARBA00023157"/>
    </source>
</evidence>
<dbReference type="AlphaFoldDB" id="A0A3B4BU33"/>
<dbReference type="InterPro" id="IPR016186">
    <property type="entry name" value="C-type_lectin-like/link_sf"/>
</dbReference>
<keyword evidence="6" id="KW-1185">Reference proteome</keyword>
<reference evidence="5 6" key="1">
    <citation type="submission" date="2020-10" db="EMBL/GenBank/DDBJ databases">
        <title>Pygocentrus nattereri (red-bellied piranha) genome, fPygNat1, primary haplotype.</title>
        <authorList>
            <person name="Myers G."/>
            <person name="Meyer A."/>
            <person name="Karagic N."/>
            <person name="Pippel M."/>
            <person name="Winkler S."/>
            <person name="Tracey A."/>
            <person name="Wood J."/>
            <person name="Formenti G."/>
            <person name="Howe K."/>
            <person name="Fedrigo O."/>
            <person name="Jarvis E.D."/>
        </authorList>
    </citation>
    <scope>NUCLEOTIDE SEQUENCE [LARGE SCALE GENOMIC DNA]</scope>
</reference>
<reference evidence="5" key="2">
    <citation type="submission" date="2025-08" db="UniProtKB">
        <authorList>
            <consortium name="Ensembl"/>
        </authorList>
    </citation>
    <scope>IDENTIFICATION</scope>
</reference>
<feature type="transmembrane region" description="Helical" evidence="3">
    <location>
        <begin position="26"/>
        <end position="50"/>
    </location>
</feature>
<evidence type="ECO:0000256" key="1">
    <source>
        <dbReference type="ARBA" id="ARBA00022734"/>
    </source>
</evidence>
<organism evidence="5 6">
    <name type="scientific">Pygocentrus nattereri</name>
    <name type="common">Red-bellied piranha</name>
    <dbReference type="NCBI Taxonomy" id="42514"/>
    <lineage>
        <taxon>Eukaryota</taxon>
        <taxon>Metazoa</taxon>
        <taxon>Chordata</taxon>
        <taxon>Craniata</taxon>
        <taxon>Vertebrata</taxon>
        <taxon>Euteleostomi</taxon>
        <taxon>Actinopterygii</taxon>
        <taxon>Neopterygii</taxon>
        <taxon>Teleostei</taxon>
        <taxon>Ostariophysi</taxon>
        <taxon>Characiformes</taxon>
        <taxon>Characoidei</taxon>
        <taxon>Pygocentrus</taxon>
    </lineage>
</organism>
<keyword evidence="1" id="KW-0430">Lectin</keyword>
<keyword evidence="3" id="KW-0812">Transmembrane</keyword>
<dbReference type="SMART" id="SM00034">
    <property type="entry name" value="CLECT"/>
    <property type="match status" value="1"/>
</dbReference>
<dbReference type="InterPro" id="IPR018378">
    <property type="entry name" value="C-type_lectin_CS"/>
</dbReference>
<evidence type="ECO:0000259" key="4">
    <source>
        <dbReference type="PROSITE" id="PS50041"/>
    </source>
</evidence>
<protein>
    <recommendedName>
        <fullName evidence="4">C-type lectin domain-containing protein</fullName>
    </recommendedName>
</protein>
<dbReference type="Ensembl" id="ENSPNAT00000009188.2">
    <property type="protein sequence ID" value="ENSPNAP00000003157.2"/>
    <property type="gene ID" value="ENSPNAG00000009593.2"/>
</dbReference>
<proteinExistence type="predicted"/>
<evidence type="ECO:0000256" key="3">
    <source>
        <dbReference type="SAM" id="Phobius"/>
    </source>
</evidence>
<dbReference type="Pfam" id="PF00059">
    <property type="entry name" value="Lectin_C"/>
    <property type="match status" value="1"/>
</dbReference>
<keyword evidence="3" id="KW-0472">Membrane</keyword>
<evidence type="ECO:0000313" key="6">
    <source>
        <dbReference type="Proteomes" id="UP001501920"/>
    </source>
</evidence>
<sequence>MQVSNQCRQCSVLIHYIQKCPAGLSWFVLVQCRSGVCLAVICGLSLFAMLKWFKCKYPHNLKHTCFYVHLPLGGDIAESKCSRLPAVCLGLLCVLLLTAITLLYGPRTAYSELCTCDSYPLSVVFRGAHNSFMNKLPLVSHLISHHSNSEFIRNAHNTEFSFVSVFIFIPEDCRYFHFSFYYISTEKKSWSESRKFCTERGADLVIINSREEQEFIVKCMGQGWIGLTDTETEGTWRWVDSSALNVGFWKSGEPNSNVGDEDCVATGEGSDPVGNWADYPCNHQFVWVCEKRVFD</sequence>
<dbReference type="PROSITE" id="PS00615">
    <property type="entry name" value="C_TYPE_LECTIN_1"/>
    <property type="match status" value="1"/>
</dbReference>
<dbReference type="GO" id="GO:0030246">
    <property type="term" value="F:carbohydrate binding"/>
    <property type="evidence" value="ECO:0007669"/>
    <property type="project" value="UniProtKB-KW"/>
</dbReference>
<dbReference type="Proteomes" id="UP001501920">
    <property type="component" value="Chromosome 22"/>
</dbReference>
<reference evidence="5" key="3">
    <citation type="submission" date="2025-09" db="UniProtKB">
        <authorList>
            <consortium name="Ensembl"/>
        </authorList>
    </citation>
    <scope>IDENTIFICATION</scope>
</reference>
<dbReference type="PANTHER" id="PTHR22803">
    <property type="entry name" value="MANNOSE, PHOSPHOLIPASE, LECTIN RECEPTOR RELATED"/>
    <property type="match status" value="1"/>
</dbReference>
<dbReference type="GeneTree" id="ENSGT01020000230338"/>
<dbReference type="CDD" id="cd03590">
    <property type="entry name" value="CLECT_DC-SIGN_like"/>
    <property type="match status" value="1"/>
</dbReference>
<name>A0A3B4BU33_PYGNA</name>
<dbReference type="InterPro" id="IPR016187">
    <property type="entry name" value="CTDL_fold"/>
</dbReference>